<evidence type="ECO:0000256" key="5">
    <source>
        <dbReference type="ARBA" id="ARBA00023136"/>
    </source>
</evidence>
<evidence type="ECO:0000256" key="3">
    <source>
        <dbReference type="ARBA" id="ARBA00022692"/>
    </source>
</evidence>
<comment type="caution">
    <text evidence="8">The sequence shown here is derived from an EMBL/GenBank/DDBJ whole genome shotgun (WGS) entry which is preliminary data.</text>
</comment>
<gene>
    <name evidence="8" type="ORF">ELH98_35425</name>
</gene>
<protein>
    <recommendedName>
        <fullName evidence="7">Lipid desaturase domain-containing protein</fullName>
    </recommendedName>
</protein>
<feature type="transmembrane region" description="Helical" evidence="6">
    <location>
        <begin position="36"/>
        <end position="59"/>
    </location>
</feature>
<dbReference type="Pfam" id="PF10520">
    <property type="entry name" value="Lipid_desat"/>
    <property type="match status" value="1"/>
</dbReference>
<evidence type="ECO:0000256" key="6">
    <source>
        <dbReference type="SAM" id="Phobius"/>
    </source>
</evidence>
<proteinExistence type="inferred from homology"/>
<feature type="transmembrane region" description="Helical" evidence="6">
    <location>
        <begin position="12"/>
        <end position="29"/>
    </location>
</feature>
<dbReference type="InterPro" id="IPR019547">
    <property type="entry name" value="Lipid_desat"/>
</dbReference>
<evidence type="ECO:0000256" key="1">
    <source>
        <dbReference type="ARBA" id="ARBA00004141"/>
    </source>
</evidence>
<reference evidence="8 9" key="1">
    <citation type="submission" date="2019-02" db="EMBL/GenBank/DDBJ databases">
        <title>The genomic architecture of introgression among sibling species of bacteria.</title>
        <authorList>
            <person name="Cavassim M.I.A."/>
            <person name="Moeskjaer S."/>
            <person name="Moslemi C."/>
            <person name="Fields B."/>
            <person name="Bachmann A."/>
            <person name="Vilhjalmsson B."/>
            <person name="Schierup M.H."/>
            <person name="Young J.P.W."/>
            <person name="Andersen S.U."/>
        </authorList>
    </citation>
    <scope>NUCLEOTIDE SEQUENCE [LARGE SCALE GENOMIC DNA]</scope>
    <source>
        <strain evidence="8 9">SM141A</strain>
    </source>
</reference>
<evidence type="ECO:0000313" key="8">
    <source>
        <dbReference type="EMBL" id="TAX65177.1"/>
    </source>
</evidence>
<evidence type="ECO:0000259" key="7">
    <source>
        <dbReference type="Pfam" id="PF10520"/>
    </source>
</evidence>
<comment type="similarity">
    <text evidence="2">Belongs to the fatty acid desaturase CarF family.</text>
</comment>
<keyword evidence="5 6" id="KW-0472">Membrane</keyword>
<keyword evidence="9" id="KW-1185">Reference proteome</keyword>
<name>A0ABY1WY89_9HYPH</name>
<keyword evidence="3 6" id="KW-0812">Transmembrane</keyword>
<organism evidence="8 9">
    <name type="scientific">Rhizobium ruizarguesonis</name>
    <dbReference type="NCBI Taxonomy" id="2081791"/>
    <lineage>
        <taxon>Bacteria</taxon>
        <taxon>Pseudomonadati</taxon>
        <taxon>Pseudomonadota</taxon>
        <taxon>Alphaproteobacteria</taxon>
        <taxon>Hyphomicrobiales</taxon>
        <taxon>Rhizobiaceae</taxon>
        <taxon>Rhizobium/Agrobacterium group</taxon>
        <taxon>Rhizobium</taxon>
    </lineage>
</organism>
<feature type="transmembrane region" description="Helical" evidence="6">
    <location>
        <begin position="122"/>
        <end position="141"/>
    </location>
</feature>
<evidence type="ECO:0000256" key="4">
    <source>
        <dbReference type="ARBA" id="ARBA00022989"/>
    </source>
</evidence>
<dbReference type="RefSeq" id="WP_130657517.1">
    <property type="nucleotide sequence ID" value="NZ_SIOM01000019.1"/>
</dbReference>
<feature type="domain" description="Lipid desaturase" evidence="7">
    <location>
        <begin position="48"/>
        <end position="155"/>
    </location>
</feature>
<sequence>MAVLELPQSSKPLVSVTVVSVICASLMVIRSDNFSVLTAIFLFFLSGFFADMLTAFFHFGFDYVFPYSMPIFGPIAREFRAHHEQPTLDPSDYVVNLTKGAYPSLPVSLIGILVSWLGGDSLGMFLLGGTVTGMSIWALFFHQIHAYAHMGSHLHPEQFNARVAEISQLADQREQIRQFDRLFDTLPIPKVIRLLQRWRILLNPAVHNLHHIKFESDFSSVNGWSDPLTNPIFGMIARSYKQRHMTQD</sequence>
<comment type="subcellular location">
    <subcellularLocation>
        <location evidence="1">Membrane</location>
        <topology evidence="1">Multi-pass membrane protein</topology>
    </subcellularLocation>
</comment>
<accession>A0ABY1WY89</accession>
<keyword evidence="4 6" id="KW-1133">Transmembrane helix</keyword>
<evidence type="ECO:0000313" key="9">
    <source>
        <dbReference type="Proteomes" id="UP000291659"/>
    </source>
</evidence>
<evidence type="ECO:0000256" key="2">
    <source>
        <dbReference type="ARBA" id="ARBA00007620"/>
    </source>
</evidence>
<dbReference type="Proteomes" id="UP000291659">
    <property type="component" value="Unassembled WGS sequence"/>
</dbReference>
<dbReference type="EMBL" id="SIOX01000011">
    <property type="protein sequence ID" value="TAX65177.1"/>
    <property type="molecule type" value="Genomic_DNA"/>
</dbReference>